<organism evidence="1 2">
    <name type="scientific">Persea americana</name>
    <name type="common">Avocado</name>
    <dbReference type="NCBI Taxonomy" id="3435"/>
    <lineage>
        <taxon>Eukaryota</taxon>
        <taxon>Viridiplantae</taxon>
        <taxon>Streptophyta</taxon>
        <taxon>Embryophyta</taxon>
        <taxon>Tracheophyta</taxon>
        <taxon>Spermatophyta</taxon>
        <taxon>Magnoliopsida</taxon>
        <taxon>Magnoliidae</taxon>
        <taxon>Laurales</taxon>
        <taxon>Lauraceae</taxon>
        <taxon>Persea</taxon>
    </lineage>
</organism>
<gene>
    <name evidence="1" type="ORF">MRB53_023818</name>
</gene>
<evidence type="ECO:0000313" key="2">
    <source>
        <dbReference type="Proteomes" id="UP001234297"/>
    </source>
</evidence>
<dbReference type="EMBL" id="CM056815">
    <property type="protein sequence ID" value="KAJ8630495.1"/>
    <property type="molecule type" value="Genomic_DNA"/>
</dbReference>
<evidence type="ECO:0000313" key="1">
    <source>
        <dbReference type="EMBL" id="KAJ8630495.1"/>
    </source>
</evidence>
<keyword evidence="2" id="KW-1185">Reference proteome</keyword>
<name>A0ACC2LAM3_PERAE</name>
<comment type="caution">
    <text evidence="1">The sequence shown here is derived from an EMBL/GenBank/DDBJ whole genome shotgun (WGS) entry which is preliminary data.</text>
</comment>
<reference evidence="1 2" key="1">
    <citation type="journal article" date="2022" name="Hortic Res">
        <title>A haplotype resolved chromosomal level avocado genome allows analysis of novel avocado genes.</title>
        <authorList>
            <person name="Nath O."/>
            <person name="Fletcher S.J."/>
            <person name="Hayward A."/>
            <person name="Shaw L.M."/>
            <person name="Masouleh A.K."/>
            <person name="Furtado A."/>
            <person name="Henry R.J."/>
            <person name="Mitter N."/>
        </authorList>
    </citation>
    <scope>NUCLEOTIDE SEQUENCE [LARGE SCALE GENOMIC DNA]</scope>
    <source>
        <strain evidence="2">cv. Hass</strain>
    </source>
</reference>
<accession>A0ACC2LAM3</accession>
<protein>
    <submittedName>
        <fullName evidence="1">Uncharacterized protein</fullName>
    </submittedName>
</protein>
<dbReference type="Proteomes" id="UP001234297">
    <property type="component" value="Chromosome 7"/>
</dbReference>
<proteinExistence type="predicted"/>
<sequence>MRMEKTTRKGVDRALLLEKMTGKGVELVLRLEKMIGKGSTSFFTMLQEEKQETTEKGFMESFPGFRFRPTDEELISYYLKKKINGLEREVRVISEVNIYKSEPWELPDKSIIQTVDHEWFFFSPLCKKYPKGSKTNRATGTGYWKATGKERSIKSGCNQIGMKRTLVFYKGRAPKGERTDWVMHEYCIKGNEFDGPQNSFVLCRLWNKHDSRAASRAPNNELVDQRDVLPTNSPPAEVGDRHPSQIEVKERESCGLKPNSDMESSSVGCTEAEVAETVDIQPNETCSAQFESEVNHEDIEEEFVEDCFTDIMDDEIVSLRGFSNVREEKISDLGEFSVHGNSTPSAMLGIQWQSRQHVDMSSSETRPTQGTAHRRIRLGMNRMVHSYEIPYTGIGDSVENVLLEDTVELGKGMKRGFLLWKVRYPLMFKAVAYLALMVSLLLLLRAIWRFARLTTSIML</sequence>